<dbReference type="GO" id="GO:0016491">
    <property type="term" value="F:oxidoreductase activity"/>
    <property type="evidence" value="ECO:0007669"/>
    <property type="project" value="UniProtKB-KW"/>
</dbReference>
<evidence type="ECO:0000259" key="3">
    <source>
        <dbReference type="SMART" id="SM00822"/>
    </source>
</evidence>
<dbReference type="InterPro" id="IPR057326">
    <property type="entry name" value="KR_dom"/>
</dbReference>
<dbReference type="EMBL" id="UOEQ01000490">
    <property type="protein sequence ID" value="VAW23855.1"/>
    <property type="molecule type" value="Genomic_DNA"/>
</dbReference>
<dbReference type="PANTHER" id="PTHR44196:SF1">
    <property type="entry name" value="DEHYDROGENASE_REDUCTASE SDR FAMILY MEMBER 7B"/>
    <property type="match status" value="1"/>
</dbReference>
<proteinExistence type="inferred from homology"/>
<dbReference type="PROSITE" id="PS00061">
    <property type="entry name" value="ADH_SHORT"/>
    <property type="match status" value="1"/>
</dbReference>
<dbReference type="AlphaFoldDB" id="A0A3B0TZ39"/>
<comment type="similarity">
    <text evidence="1">Belongs to the short-chain dehydrogenases/reductases (SDR) family.</text>
</comment>
<accession>A0A3B0TZ39</accession>
<dbReference type="PANTHER" id="PTHR44196">
    <property type="entry name" value="DEHYDROGENASE/REDUCTASE SDR FAMILY MEMBER 7B"/>
    <property type="match status" value="1"/>
</dbReference>
<protein>
    <submittedName>
        <fullName evidence="4">Oxidoreductase, short-chain dehydrogenase/reductase family</fullName>
    </submittedName>
</protein>
<evidence type="ECO:0000256" key="2">
    <source>
        <dbReference type="ARBA" id="ARBA00023002"/>
    </source>
</evidence>
<name>A0A3B0TZ39_9ZZZZ</name>
<reference evidence="4" key="1">
    <citation type="submission" date="2018-06" db="EMBL/GenBank/DDBJ databases">
        <authorList>
            <person name="Zhirakovskaya E."/>
        </authorList>
    </citation>
    <scope>NUCLEOTIDE SEQUENCE</scope>
</reference>
<sequence>MTKNTDLAGKIVLVTGASRGIGYAAAIEAAARGAHVIAVARTVGGLEDLDDEIQAAGGTCTLVPFDLKDGDAIDRLGQQIFERWGKLDGMIVNAALLGIISPLPHISPKEFAKVMEINVTAPYRLVRSMDVLLRAADNGRVVFVSSSSASSARPYWGLYAASKAALNAMAKSYGGELAQTNVKVNVFYPGAVRTAMRAKAVPGEDPMTLPSPKEIVPKLVDLISPDLAETGQIFDIRTGGFTGI</sequence>
<dbReference type="PRINTS" id="PR00081">
    <property type="entry name" value="GDHRDH"/>
</dbReference>
<dbReference type="Pfam" id="PF00106">
    <property type="entry name" value="adh_short"/>
    <property type="match status" value="1"/>
</dbReference>
<organism evidence="4">
    <name type="scientific">hydrothermal vent metagenome</name>
    <dbReference type="NCBI Taxonomy" id="652676"/>
    <lineage>
        <taxon>unclassified sequences</taxon>
        <taxon>metagenomes</taxon>
        <taxon>ecological metagenomes</taxon>
    </lineage>
</organism>
<evidence type="ECO:0000313" key="4">
    <source>
        <dbReference type="EMBL" id="VAW23855.1"/>
    </source>
</evidence>
<keyword evidence="2" id="KW-0560">Oxidoreductase</keyword>
<evidence type="ECO:0000256" key="1">
    <source>
        <dbReference type="ARBA" id="ARBA00006484"/>
    </source>
</evidence>
<dbReference type="SUPFAM" id="SSF51735">
    <property type="entry name" value="NAD(P)-binding Rossmann-fold domains"/>
    <property type="match status" value="1"/>
</dbReference>
<dbReference type="GO" id="GO:0016020">
    <property type="term" value="C:membrane"/>
    <property type="evidence" value="ECO:0007669"/>
    <property type="project" value="TreeGrafter"/>
</dbReference>
<dbReference type="InterPro" id="IPR020904">
    <property type="entry name" value="Sc_DH/Rdtase_CS"/>
</dbReference>
<dbReference type="Gene3D" id="3.40.50.720">
    <property type="entry name" value="NAD(P)-binding Rossmann-like Domain"/>
    <property type="match status" value="1"/>
</dbReference>
<dbReference type="InterPro" id="IPR002347">
    <property type="entry name" value="SDR_fam"/>
</dbReference>
<dbReference type="PRINTS" id="PR00080">
    <property type="entry name" value="SDRFAMILY"/>
</dbReference>
<dbReference type="SMART" id="SM00822">
    <property type="entry name" value="PKS_KR"/>
    <property type="match status" value="1"/>
</dbReference>
<dbReference type="InterPro" id="IPR036291">
    <property type="entry name" value="NAD(P)-bd_dom_sf"/>
</dbReference>
<gene>
    <name evidence="4" type="ORF">MNBD_ALPHA11-1288</name>
</gene>
<feature type="domain" description="Ketoreductase" evidence="3">
    <location>
        <begin position="10"/>
        <end position="195"/>
    </location>
</feature>